<dbReference type="EMBL" id="KZ824623">
    <property type="protein sequence ID" value="RAK81938.1"/>
    <property type="molecule type" value="Genomic_DNA"/>
</dbReference>
<dbReference type="RefSeq" id="XP_040805948.1">
    <property type="nucleotide sequence ID" value="XM_040949804.1"/>
</dbReference>
<evidence type="ECO:0000313" key="4">
    <source>
        <dbReference type="Proteomes" id="UP000249789"/>
    </source>
</evidence>
<feature type="region of interest" description="Disordered" evidence="1">
    <location>
        <begin position="106"/>
        <end position="146"/>
    </location>
</feature>
<dbReference type="VEuPathDB" id="FungiDB:BO72DRAFT_523833"/>
<feature type="domain" description="C2H2-type" evidence="2">
    <location>
        <begin position="195"/>
        <end position="218"/>
    </location>
</feature>
<dbReference type="GeneID" id="63867139"/>
<dbReference type="AlphaFoldDB" id="A0A8G1S0X5"/>
<dbReference type="PROSITE" id="PS00028">
    <property type="entry name" value="ZINC_FINGER_C2H2_1"/>
    <property type="match status" value="1"/>
</dbReference>
<dbReference type="Proteomes" id="UP000249789">
    <property type="component" value="Unassembled WGS sequence"/>
</dbReference>
<evidence type="ECO:0000259" key="2">
    <source>
        <dbReference type="PROSITE" id="PS00028"/>
    </source>
</evidence>
<dbReference type="InterPro" id="IPR013087">
    <property type="entry name" value="Znf_C2H2_type"/>
</dbReference>
<dbReference type="InterPro" id="IPR036236">
    <property type="entry name" value="Znf_C2H2_sf"/>
</dbReference>
<evidence type="ECO:0000256" key="1">
    <source>
        <dbReference type="SAM" id="MobiDB-lite"/>
    </source>
</evidence>
<dbReference type="SMART" id="SM00355">
    <property type="entry name" value="ZnF_C2H2"/>
    <property type="match status" value="2"/>
</dbReference>
<organism evidence="3 4">
    <name type="scientific">Aspergillus fijiensis CBS 313.89</name>
    <dbReference type="NCBI Taxonomy" id="1448319"/>
    <lineage>
        <taxon>Eukaryota</taxon>
        <taxon>Fungi</taxon>
        <taxon>Dikarya</taxon>
        <taxon>Ascomycota</taxon>
        <taxon>Pezizomycotina</taxon>
        <taxon>Eurotiomycetes</taxon>
        <taxon>Eurotiomycetidae</taxon>
        <taxon>Eurotiales</taxon>
        <taxon>Aspergillaceae</taxon>
        <taxon>Aspergillus</taxon>
    </lineage>
</organism>
<evidence type="ECO:0000313" key="3">
    <source>
        <dbReference type="EMBL" id="RAK81938.1"/>
    </source>
</evidence>
<name>A0A8G1S0X5_9EURO</name>
<dbReference type="Pfam" id="PF00096">
    <property type="entry name" value="zf-C2H2"/>
    <property type="match status" value="1"/>
</dbReference>
<keyword evidence="4" id="KW-1185">Reference proteome</keyword>
<reference evidence="3 4" key="1">
    <citation type="submission" date="2018-02" db="EMBL/GenBank/DDBJ databases">
        <title>The genomes of Aspergillus section Nigri reveals drivers in fungal speciation.</title>
        <authorList>
            <consortium name="DOE Joint Genome Institute"/>
            <person name="Vesth T.C."/>
            <person name="Nybo J."/>
            <person name="Theobald S."/>
            <person name="Brandl J."/>
            <person name="Frisvad J.C."/>
            <person name="Nielsen K.F."/>
            <person name="Lyhne E.K."/>
            <person name="Kogle M.E."/>
            <person name="Kuo A."/>
            <person name="Riley R."/>
            <person name="Clum A."/>
            <person name="Nolan M."/>
            <person name="Lipzen A."/>
            <person name="Salamov A."/>
            <person name="Henrissat B."/>
            <person name="Wiebenga A."/>
            <person name="De vries R.P."/>
            <person name="Grigoriev I.V."/>
            <person name="Mortensen U.H."/>
            <person name="Andersen M.R."/>
            <person name="Baker S.E."/>
        </authorList>
    </citation>
    <scope>NUCLEOTIDE SEQUENCE [LARGE SCALE GENOMIC DNA]</scope>
    <source>
        <strain evidence="3 4">CBS 313.89</strain>
    </source>
</reference>
<proteinExistence type="predicted"/>
<feature type="compositionally biased region" description="Polar residues" evidence="1">
    <location>
        <begin position="125"/>
        <end position="140"/>
    </location>
</feature>
<protein>
    <recommendedName>
        <fullName evidence="2">C2H2-type domain-containing protein</fullName>
    </recommendedName>
</protein>
<dbReference type="SUPFAM" id="SSF57667">
    <property type="entry name" value="beta-beta-alpha zinc fingers"/>
    <property type="match status" value="1"/>
</dbReference>
<sequence>MFYTSSFPNSEVPIPDTSYSPFEGEMPDGDGLTILLMQGFDPVAQFTTYINAQPNDQQHPLFIPTPSPRLYSPARQDFGRTTPVMASTLPFIDRSAPGLGTVPLPPLASSPRQQHDPSFVHVPGQQLSSGQTLPARSRNTPRIGPATEHRDRIASTTGTFQCDWKGCDARPTFHRSADLWRHIKHLHLSPGSHVCLIDGCGRSFNRNDNLTDHALRVHGHPSIR</sequence>
<dbReference type="Gene3D" id="3.30.160.60">
    <property type="entry name" value="Classic Zinc Finger"/>
    <property type="match status" value="2"/>
</dbReference>
<gene>
    <name evidence="3" type="ORF">BO72DRAFT_523833</name>
</gene>
<accession>A0A8G1S0X5</accession>
<dbReference type="OrthoDB" id="4510535at2759"/>